<feature type="transmembrane region" description="Helical" evidence="1">
    <location>
        <begin position="7"/>
        <end position="25"/>
    </location>
</feature>
<protein>
    <submittedName>
        <fullName evidence="2">Putative zincin superfamily protease</fullName>
    </submittedName>
</protein>
<keyword evidence="1" id="KW-0812">Transmembrane</keyword>
<keyword evidence="1" id="KW-0472">Membrane</keyword>
<keyword evidence="1" id="KW-1133">Transmembrane helix</keyword>
<dbReference type="GO" id="GO:0006508">
    <property type="term" value="P:proteolysis"/>
    <property type="evidence" value="ECO:0007669"/>
    <property type="project" value="UniProtKB-KW"/>
</dbReference>
<evidence type="ECO:0000256" key="1">
    <source>
        <dbReference type="SAM" id="Phobius"/>
    </source>
</evidence>
<sequence length="112" mass="13672">MIIVKNKIIPFGSYTTINLFGILFTKSDYLNPTTINHERIHTKQMLELLMVGYYLWYIIEYIIVRFCHKKQNDAYHDISFEEEAHNNDNNLHYLDNRKHFAWWKYVRLRSAE</sequence>
<reference evidence="2 3" key="1">
    <citation type="submission" date="2020-07" db="EMBL/GenBank/DDBJ databases">
        <title>Taxonomic proposal: Crassvirales, a new order of highly abundant and diverse bacterial viruses.</title>
        <authorList>
            <person name="Shkoporov A.N."/>
            <person name="Stockdale S.R."/>
            <person name="Guerin E."/>
            <person name="Ross R.P."/>
            <person name="Hill C."/>
        </authorList>
    </citation>
    <scope>NUCLEOTIDE SEQUENCE [LARGE SCALE GENOMIC DNA]</scope>
</reference>
<dbReference type="RefSeq" id="YP_010110952.1">
    <property type="nucleotide sequence ID" value="NC_055876.1"/>
</dbReference>
<proteinExistence type="predicted"/>
<dbReference type="GO" id="GO:0008233">
    <property type="term" value="F:peptidase activity"/>
    <property type="evidence" value="ECO:0007669"/>
    <property type="project" value="UniProtKB-KW"/>
</dbReference>
<organism evidence="2 3">
    <name type="scientific">uncultured phage cr11_1</name>
    <dbReference type="NCBI Taxonomy" id="2772067"/>
    <lineage>
        <taxon>Viruses</taxon>
        <taxon>Duplodnaviria</taxon>
        <taxon>Heunggongvirae</taxon>
        <taxon>Uroviricota</taxon>
        <taxon>Caudoviricetes</taxon>
        <taxon>Crassvirales</taxon>
        <taxon>Intestiviridae</taxon>
        <taxon>Crudevirinae</taxon>
        <taxon>Delmidovirus</taxon>
        <taxon>Delmidovirus splanchnicus</taxon>
    </lineage>
</organism>
<dbReference type="EMBL" id="MT774383">
    <property type="protein sequence ID" value="QOR58794.1"/>
    <property type="molecule type" value="Genomic_DNA"/>
</dbReference>
<dbReference type="Proteomes" id="UP000593979">
    <property type="component" value="Segment"/>
</dbReference>
<keyword evidence="2" id="KW-0378">Hydrolase</keyword>
<feature type="transmembrane region" description="Helical" evidence="1">
    <location>
        <begin position="45"/>
        <end position="64"/>
    </location>
</feature>
<accession>A0A7M1RXD6</accession>
<evidence type="ECO:0000313" key="2">
    <source>
        <dbReference type="EMBL" id="QOR58794.1"/>
    </source>
</evidence>
<evidence type="ECO:0000313" key="3">
    <source>
        <dbReference type="Proteomes" id="UP000593979"/>
    </source>
</evidence>
<dbReference type="KEGG" id="vg:65129275"/>
<name>A0A7M1RXD6_9CAUD</name>
<keyword evidence="3" id="KW-1185">Reference proteome</keyword>
<dbReference type="GeneID" id="65129275"/>
<keyword evidence="2" id="KW-0645">Protease</keyword>